<evidence type="ECO:0000313" key="3">
    <source>
        <dbReference type="Proteomes" id="UP000217209"/>
    </source>
</evidence>
<sequence>MVYAMIVRNKVRSIFDQINAGNYQPMVDGLGTPFEYIFHGEHALGGRRTSKEAMHRWWERVFRLLPGAKFDVRDVLVSGGPWNTRIAVRAQVSGPLPDGERYENTVFQFMTLKWGKVVSVETVEDLQVLERALRAVAEAGNEEALAPPIIG</sequence>
<proteinExistence type="predicted"/>
<evidence type="ECO:0000259" key="1">
    <source>
        <dbReference type="Pfam" id="PF12680"/>
    </source>
</evidence>
<gene>
    <name evidence="2" type="ORF">CGLAU_07915</name>
</gene>
<keyword evidence="3" id="KW-1185">Reference proteome</keyword>
<dbReference type="KEGG" id="cgv:CGLAU_07915"/>
<dbReference type="RefSeq" id="WP_095660214.1">
    <property type="nucleotide sequence ID" value="NZ_BAAAKB010000012.1"/>
</dbReference>
<dbReference type="InterPro" id="IPR037401">
    <property type="entry name" value="SnoaL-like"/>
</dbReference>
<dbReference type="OrthoDB" id="2988503at2"/>
<dbReference type="AlphaFoldDB" id="A0A1Q2HXG6"/>
<evidence type="ECO:0000313" key="2">
    <source>
        <dbReference type="EMBL" id="AQQ15538.1"/>
    </source>
</evidence>
<name>A0A1Q2HXG6_9CORY</name>
<dbReference type="SUPFAM" id="SSF54427">
    <property type="entry name" value="NTF2-like"/>
    <property type="match status" value="1"/>
</dbReference>
<reference evidence="2 3" key="1">
    <citation type="submission" date="2016-12" db="EMBL/GenBank/DDBJ databases">
        <authorList>
            <person name="Song W.-J."/>
            <person name="Kurnit D.M."/>
        </authorList>
    </citation>
    <scope>NUCLEOTIDE SEQUENCE [LARGE SCALE GENOMIC DNA]</scope>
    <source>
        <strain evidence="2 3">DSM 30827</strain>
    </source>
</reference>
<dbReference type="Proteomes" id="UP000217209">
    <property type="component" value="Chromosome"/>
</dbReference>
<dbReference type="EMBL" id="CP019688">
    <property type="protein sequence ID" value="AQQ15538.1"/>
    <property type="molecule type" value="Genomic_DNA"/>
</dbReference>
<dbReference type="Gene3D" id="3.10.450.50">
    <property type="match status" value="1"/>
</dbReference>
<dbReference type="Pfam" id="PF12680">
    <property type="entry name" value="SnoaL_2"/>
    <property type="match status" value="1"/>
</dbReference>
<organism evidence="2 3">
    <name type="scientific">Corynebacterium glaucum</name>
    <dbReference type="NCBI Taxonomy" id="187491"/>
    <lineage>
        <taxon>Bacteria</taxon>
        <taxon>Bacillati</taxon>
        <taxon>Actinomycetota</taxon>
        <taxon>Actinomycetes</taxon>
        <taxon>Mycobacteriales</taxon>
        <taxon>Corynebacteriaceae</taxon>
        <taxon>Corynebacterium</taxon>
    </lineage>
</organism>
<accession>A0A1Q2HXG6</accession>
<feature type="domain" description="SnoaL-like" evidence="1">
    <location>
        <begin position="11"/>
        <end position="119"/>
    </location>
</feature>
<dbReference type="InterPro" id="IPR032710">
    <property type="entry name" value="NTF2-like_dom_sf"/>
</dbReference>
<protein>
    <submittedName>
        <fullName evidence="2">SnoaL-like domain protein</fullName>
    </submittedName>
</protein>